<protein>
    <submittedName>
        <fullName evidence="2">InlB B-repeat-containing protein</fullName>
    </submittedName>
</protein>
<dbReference type="EMBL" id="DVHK01000093">
    <property type="protein sequence ID" value="HIR67292.1"/>
    <property type="molecule type" value="Genomic_DNA"/>
</dbReference>
<dbReference type="Proteomes" id="UP000823913">
    <property type="component" value="Unassembled WGS sequence"/>
</dbReference>
<dbReference type="Gene3D" id="2.60.40.4270">
    <property type="entry name" value="Listeria-Bacteroides repeat domain"/>
    <property type="match status" value="1"/>
</dbReference>
<feature type="chain" id="PRO_5038931611" evidence="1">
    <location>
        <begin position="26"/>
        <end position="447"/>
    </location>
</feature>
<keyword evidence="1" id="KW-0732">Signal</keyword>
<dbReference type="InterPro" id="IPR042229">
    <property type="entry name" value="Listeria/Bacterioides_rpt_sf"/>
</dbReference>
<feature type="signal peptide" evidence="1">
    <location>
        <begin position="1"/>
        <end position="25"/>
    </location>
</feature>
<accession>A0A9D1E6Z1</accession>
<evidence type="ECO:0000313" key="3">
    <source>
        <dbReference type="Proteomes" id="UP000823913"/>
    </source>
</evidence>
<comment type="caution">
    <text evidence="2">The sequence shown here is derived from an EMBL/GenBank/DDBJ whole genome shotgun (WGS) entry which is preliminary data.</text>
</comment>
<sequence length="447" mass="50320">MKINKAQKRNILIVLFLLIVTAVCAGTLSACSSSDMEDQLREQGFDYQVTYDANGGTFATNSSATTQYVLVQYNSLTVEPGYWPSGMGELNIVSRPTRIHYQLTGWELVEEGEDGSEQTRPWNFSTDRVTEDITLRAIWERYDLLYLNAIIDGEEVNFQTWDITQPGSILSRFYNTNDEGVYSLRADTINRSLLRLTHTEVVGDTEVTTTYTPTGFYWLGEDGQRVEFSVDNAVYPENVTDLTLYADVLEGQFTFVTQETVGRSFTLQSDSNWYLLEDIDLGQQYVESDIISDYTSSYKWHALDEFNGIIYGNGYTISNVWVVDEVRNGVEASNYSMFGVMNGIVDDITFENVELTVYCNPTSSIDATQVKNIALLASTFGDGTFTDVVLEGCSITVINSSFEGVDKFAYQLAEDNNLYWIEQAENQTVTGDVTFNGETEDDLIYLV</sequence>
<name>A0A9D1E6Z1_9FIRM</name>
<dbReference type="Gene3D" id="2.160.20.110">
    <property type="match status" value="1"/>
</dbReference>
<dbReference type="PROSITE" id="PS51257">
    <property type="entry name" value="PROKAR_LIPOPROTEIN"/>
    <property type="match status" value="1"/>
</dbReference>
<proteinExistence type="predicted"/>
<organism evidence="2 3">
    <name type="scientific">Candidatus Coproplasma avicola</name>
    <dbReference type="NCBI Taxonomy" id="2840744"/>
    <lineage>
        <taxon>Bacteria</taxon>
        <taxon>Bacillati</taxon>
        <taxon>Bacillota</taxon>
        <taxon>Clostridia</taxon>
        <taxon>Eubacteriales</taxon>
        <taxon>Candidatus Coproplasma</taxon>
    </lineage>
</organism>
<reference evidence="2" key="1">
    <citation type="submission" date="2020-10" db="EMBL/GenBank/DDBJ databases">
        <authorList>
            <person name="Gilroy R."/>
        </authorList>
    </citation>
    <scope>NUCLEOTIDE SEQUENCE</scope>
    <source>
        <strain evidence="2">ChiW16-3235</strain>
    </source>
</reference>
<dbReference type="AlphaFoldDB" id="A0A9D1E6Z1"/>
<evidence type="ECO:0000256" key="1">
    <source>
        <dbReference type="SAM" id="SignalP"/>
    </source>
</evidence>
<gene>
    <name evidence="2" type="ORF">IAB94_04530</name>
</gene>
<reference evidence="2" key="2">
    <citation type="journal article" date="2021" name="PeerJ">
        <title>Extensive microbial diversity within the chicken gut microbiome revealed by metagenomics and culture.</title>
        <authorList>
            <person name="Gilroy R."/>
            <person name="Ravi A."/>
            <person name="Getino M."/>
            <person name="Pursley I."/>
            <person name="Horton D.L."/>
            <person name="Alikhan N.F."/>
            <person name="Baker D."/>
            <person name="Gharbi K."/>
            <person name="Hall N."/>
            <person name="Watson M."/>
            <person name="Adriaenssens E.M."/>
            <person name="Foster-Nyarko E."/>
            <person name="Jarju S."/>
            <person name="Secka A."/>
            <person name="Antonio M."/>
            <person name="Oren A."/>
            <person name="Chaudhuri R.R."/>
            <person name="La Ragione R."/>
            <person name="Hildebrand F."/>
            <person name="Pallen M.J."/>
        </authorList>
    </citation>
    <scope>NUCLEOTIDE SEQUENCE</scope>
    <source>
        <strain evidence="2">ChiW16-3235</strain>
    </source>
</reference>
<evidence type="ECO:0000313" key="2">
    <source>
        <dbReference type="EMBL" id="HIR67292.1"/>
    </source>
</evidence>